<reference evidence="1 2" key="1">
    <citation type="submission" date="2023-06" db="EMBL/GenBank/DDBJ databases">
        <title>Parasedimentitalea psychrophila sp. nov., a psychrophilic bacterium isolated from deep-sea sediment.</title>
        <authorList>
            <person name="Li A."/>
        </authorList>
    </citation>
    <scope>NUCLEOTIDE SEQUENCE [LARGE SCALE GENOMIC DNA]</scope>
    <source>
        <strain evidence="1 2">QS115</strain>
    </source>
</reference>
<dbReference type="InterPro" id="IPR005331">
    <property type="entry name" value="Sulfotransferase"/>
</dbReference>
<name>A0A9Y2KW67_9RHOB</name>
<dbReference type="KEGG" id="ppso:QPJ95_12195"/>
<dbReference type="Proteomes" id="UP001238334">
    <property type="component" value="Chromosome"/>
</dbReference>
<accession>A0A9Y2KW67</accession>
<dbReference type="AlphaFoldDB" id="A0A9Y2KW67"/>
<sequence>MPISLSKNFLFVHIPKTAGSTVHAALRPYCVSRNRTLLRRAVSWLPVKENPEKAYIRGHSTSAVFKSKLDPALFQRLHKFAIVRNPYDHAVSSYVFTQSNTHGRRHRDAQSWSFSDFLSYLEKKDRILPRNQTTWLVNRAGDLQVDRLLFQEELDNGFAQLCGFLNIPHEGALPRVNATKRKDYRTYYSADSKRRVEALYARDFDLFGYDFEVGKPVRNPLA</sequence>
<proteinExistence type="predicted"/>
<dbReference type="Gene3D" id="3.40.50.300">
    <property type="entry name" value="P-loop containing nucleotide triphosphate hydrolases"/>
    <property type="match status" value="1"/>
</dbReference>
<evidence type="ECO:0000313" key="2">
    <source>
        <dbReference type="Proteomes" id="UP001238334"/>
    </source>
</evidence>
<dbReference type="SUPFAM" id="SSF52540">
    <property type="entry name" value="P-loop containing nucleoside triphosphate hydrolases"/>
    <property type="match status" value="1"/>
</dbReference>
<dbReference type="RefSeq" id="WP_270917970.1">
    <property type="nucleotide sequence ID" value="NZ_CP127247.1"/>
</dbReference>
<dbReference type="GO" id="GO:0016020">
    <property type="term" value="C:membrane"/>
    <property type="evidence" value="ECO:0007669"/>
    <property type="project" value="InterPro"/>
</dbReference>
<protein>
    <submittedName>
        <fullName evidence="1">Sulfotransferase family 2 domain-containing protein</fullName>
    </submittedName>
</protein>
<organism evidence="1 2">
    <name type="scientific">Parasedimentitalea psychrophila</name>
    <dbReference type="NCBI Taxonomy" id="2997337"/>
    <lineage>
        <taxon>Bacteria</taxon>
        <taxon>Pseudomonadati</taxon>
        <taxon>Pseudomonadota</taxon>
        <taxon>Alphaproteobacteria</taxon>
        <taxon>Rhodobacterales</taxon>
        <taxon>Paracoccaceae</taxon>
        <taxon>Parasedimentitalea</taxon>
    </lineage>
</organism>
<dbReference type="InterPro" id="IPR027417">
    <property type="entry name" value="P-loop_NTPase"/>
</dbReference>
<dbReference type="GO" id="GO:0008146">
    <property type="term" value="F:sulfotransferase activity"/>
    <property type="evidence" value="ECO:0007669"/>
    <property type="project" value="InterPro"/>
</dbReference>
<keyword evidence="2" id="KW-1185">Reference proteome</keyword>
<evidence type="ECO:0000313" key="1">
    <source>
        <dbReference type="EMBL" id="WIY23425.1"/>
    </source>
</evidence>
<dbReference type="EMBL" id="CP127247">
    <property type="protein sequence ID" value="WIY23425.1"/>
    <property type="molecule type" value="Genomic_DNA"/>
</dbReference>
<dbReference type="Pfam" id="PF03567">
    <property type="entry name" value="Sulfotransfer_2"/>
    <property type="match status" value="1"/>
</dbReference>
<gene>
    <name evidence="1" type="ORF">QPJ95_12195</name>
</gene>